<dbReference type="Pfam" id="PF01344">
    <property type="entry name" value="Kelch_1"/>
    <property type="match status" value="1"/>
</dbReference>
<organism evidence="1 2">
    <name type="scientific">Blepharisma stoltei</name>
    <dbReference type="NCBI Taxonomy" id="1481888"/>
    <lineage>
        <taxon>Eukaryota</taxon>
        <taxon>Sar</taxon>
        <taxon>Alveolata</taxon>
        <taxon>Ciliophora</taxon>
        <taxon>Postciliodesmatophora</taxon>
        <taxon>Heterotrichea</taxon>
        <taxon>Heterotrichida</taxon>
        <taxon>Blepharismidae</taxon>
        <taxon>Blepharisma</taxon>
    </lineage>
</organism>
<name>A0AAU9JHJ3_9CILI</name>
<evidence type="ECO:0008006" key="3">
    <source>
        <dbReference type="Google" id="ProtNLM"/>
    </source>
</evidence>
<accession>A0AAU9JHJ3</accession>
<dbReference type="Proteomes" id="UP001162131">
    <property type="component" value="Unassembled WGS sequence"/>
</dbReference>
<dbReference type="SUPFAM" id="SSF50965">
    <property type="entry name" value="Galactose oxidase, central domain"/>
    <property type="match status" value="1"/>
</dbReference>
<protein>
    <recommendedName>
        <fullName evidence="3">Kelch motif family protein</fullName>
    </recommendedName>
</protein>
<dbReference type="InterPro" id="IPR015915">
    <property type="entry name" value="Kelch-typ_b-propeller"/>
</dbReference>
<dbReference type="SMART" id="SM00612">
    <property type="entry name" value="Kelch"/>
    <property type="match status" value="1"/>
</dbReference>
<sequence>MMEERKKKLPDIRIFVEKINTARIIIPKIDQEIKDFVSLFDLSEDEEKIDKIRCEIIDEYKLLRASTKQFKETFEILLQVDTDTEFNDIYSNYTKEFTSLAQNYKSFMKQSVVGSRTLSICFKTADGLGLQIYDLQTQKSQCLPSESFLLGACIVSLPNSQLFIYSSGNPNYCVGIPCILDLHLKTKIEVPKVLDIQYPGGAYYRNSVYLFGGATNHQIFDEAWRFDLEKKIWFHVPSLPDPSTMCACTVFKDSILICGVGHRQIYKYDVKIQSYSKIDAVKVETFTPRVLFKAGSRVYFLERGGIFESELENEYAYTRIRNNELEWGSVSQVKFYDGNIWFITGGNKNFKVFKFDLATKHLENIL</sequence>
<evidence type="ECO:0000313" key="1">
    <source>
        <dbReference type="EMBL" id="CAG9323899.1"/>
    </source>
</evidence>
<dbReference type="EMBL" id="CAJZBQ010000035">
    <property type="protein sequence ID" value="CAG9323899.1"/>
    <property type="molecule type" value="Genomic_DNA"/>
</dbReference>
<dbReference type="AlphaFoldDB" id="A0AAU9JHJ3"/>
<proteinExistence type="predicted"/>
<dbReference type="Gene3D" id="2.120.10.80">
    <property type="entry name" value="Kelch-type beta propeller"/>
    <property type="match status" value="1"/>
</dbReference>
<evidence type="ECO:0000313" key="2">
    <source>
        <dbReference type="Proteomes" id="UP001162131"/>
    </source>
</evidence>
<gene>
    <name evidence="1" type="ORF">BSTOLATCC_MIC34933</name>
</gene>
<reference evidence="1" key="1">
    <citation type="submission" date="2021-09" db="EMBL/GenBank/DDBJ databases">
        <authorList>
            <consortium name="AG Swart"/>
            <person name="Singh M."/>
            <person name="Singh A."/>
            <person name="Seah K."/>
            <person name="Emmerich C."/>
        </authorList>
    </citation>
    <scope>NUCLEOTIDE SEQUENCE</scope>
    <source>
        <strain evidence="1">ATCC30299</strain>
    </source>
</reference>
<dbReference type="InterPro" id="IPR011043">
    <property type="entry name" value="Gal_Oxase/kelch_b-propeller"/>
</dbReference>
<dbReference type="InterPro" id="IPR006652">
    <property type="entry name" value="Kelch_1"/>
</dbReference>
<comment type="caution">
    <text evidence="1">The sequence shown here is derived from an EMBL/GenBank/DDBJ whole genome shotgun (WGS) entry which is preliminary data.</text>
</comment>
<keyword evidence="2" id="KW-1185">Reference proteome</keyword>